<dbReference type="AlphaFoldDB" id="A0A7K0EVS3"/>
<keyword evidence="2" id="KW-0677">Repeat</keyword>
<dbReference type="InterPro" id="IPR051159">
    <property type="entry name" value="Hexapeptide_acetyltransf"/>
</dbReference>
<dbReference type="GO" id="GO:0016746">
    <property type="term" value="F:acyltransferase activity"/>
    <property type="evidence" value="ECO:0007669"/>
    <property type="project" value="UniProtKB-KW"/>
</dbReference>
<comment type="caution">
    <text evidence="4">The sequence shown here is derived from an EMBL/GenBank/DDBJ whole genome shotgun (WGS) entry which is preliminary data.</text>
</comment>
<dbReference type="InterPro" id="IPR018357">
    <property type="entry name" value="Hexapep_transf_CS"/>
</dbReference>
<dbReference type="PANTHER" id="PTHR23416">
    <property type="entry name" value="SIALIC ACID SYNTHASE-RELATED"/>
    <property type="match status" value="1"/>
</dbReference>
<proteinExistence type="predicted"/>
<evidence type="ECO:0000256" key="3">
    <source>
        <dbReference type="ARBA" id="ARBA00023315"/>
    </source>
</evidence>
<dbReference type="PROSITE" id="PS00101">
    <property type="entry name" value="HEXAPEP_TRANSFERASES"/>
    <property type="match status" value="1"/>
</dbReference>
<evidence type="ECO:0000313" key="5">
    <source>
        <dbReference type="Proteomes" id="UP000441754"/>
    </source>
</evidence>
<dbReference type="Proteomes" id="UP000441754">
    <property type="component" value="Unassembled WGS sequence"/>
</dbReference>
<sequence>MGMIRNLANGIGITNAIFDSFHPISKTMLRGILYKAYLKKCGWATSIDKYVTILGADAVEIGSYCGVNSFVHIWGHNGVSIGDRVMIASHVAITSLTHDYTAASMRFSTPLGDKIFIQDDVWIGSHAVIMPGVSIGKGAVIGAGSVVTKNIPAYAVAIGTPARIVKYRPFPIKDNTPVTV</sequence>
<accession>A0A7K0EVS3</accession>
<dbReference type="InterPro" id="IPR011004">
    <property type="entry name" value="Trimer_LpxA-like_sf"/>
</dbReference>
<name>A0A7K0EVS3_9BACT</name>
<dbReference type="Pfam" id="PF00132">
    <property type="entry name" value="Hexapep"/>
    <property type="match status" value="1"/>
</dbReference>
<protein>
    <recommendedName>
        <fullName evidence="6">Acyltransferase</fullName>
    </recommendedName>
</protein>
<reference evidence="4 5" key="1">
    <citation type="journal article" date="2018" name="Antonie Van Leeuwenhoek">
        <title>Larkinella terrae sp. nov., isolated from soil on Jeju Island, South Korea.</title>
        <authorList>
            <person name="Ten L.N."/>
            <person name="Jeon J."/>
            <person name="Park S.J."/>
            <person name="Park S."/>
            <person name="Lee S.Y."/>
            <person name="Kim M.K."/>
            <person name="Jung H.Y."/>
        </authorList>
    </citation>
    <scope>NUCLEOTIDE SEQUENCE [LARGE SCALE GENOMIC DNA]</scope>
    <source>
        <strain evidence="4 5">KCTC 52001</strain>
    </source>
</reference>
<evidence type="ECO:0000256" key="1">
    <source>
        <dbReference type="ARBA" id="ARBA00022679"/>
    </source>
</evidence>
<evidence type="ECO:0000313" key="4">
    <source>
        <dbReference type="EMBL" id="MRS65528.1"/>
    </source>
</evidence>
<keyword evidence="1" id="KW-0808">Transferase</keyword>
<dbReference type="Gene3D" id="2.160.10.10">
    <property type="entry name" value="Hexapeptide repeat proteins"/>
    <property type="match status" value="1"/>
</dbReference>
<dbReference type="InterPro" id="IPR001451">
    <property type="entry name" value="Hexapep"/>
</dbReference>
<organism evidence="4 5">
    <name type="scientific">Larkinella terrae</name>
    <dbReference type="NCBI Taxonomy" id="2025311"/>
    <lineage>
        <taxon>Bacteria</taxon>
        <taxon>Pseudomonadati</taxon>
        <taxon>Bacteroidota</taxon>
        <taxon>Cytophagia</taxon>
        <taxon>Cytophagales</taxon>
        <taxon>Spirosomataceae</taxon>
        <taxon>Larkinella</taxon>
    </lineage>
</organism>
<keyword evidence="3" id="KW-0012">Acyltransferase</keyword>
<evidence type="ECO:0000256" key="2">
    <source>
        <dbReference type="ARBA" id="ARBA00022737"/>
    </source>
</evidence>
<evidence type="ECO:0008006" key="6">
    <source>
        <dbReference type="Google" id="ProtNLM"/>
    </source>
</evidence>
<dbReference type="SUPFAM" id="SSF51161">
    <property type="entry name" value="Trimeric LpxA-like enzymes"/>
    <property type="match status" value="1"/>
</dbReference>
<gene>
    <name evidence="4" type="ORF">GJJ30_29830</name>
</gene>
<dbReference type="CDD" id="cd04647">
    <property type="entry name" value="LbH_MAT_like"/>
    <property type="match status" value="1"/>
</dbReference>
<dbReference type="RefSeq" id="WP_154178898.1">
    <property type="nucleotide sequence ID" value="NZ_WJXZ01000015.1"/>
</dbReference>
<dbReference type="EMBL" id="WJXZ01000015">
    <property type="protein sequence ID" value="MRS65528.1"/>
    <property type="molecule type" value="Genomic_DNA"/>
</dbReference>
<dbReference type="OrthoDB" id="755870at2"/>
<keyword evidence="5" id="KW-1185">Reference proteome</keyword>